<protein>
    <submittedName>
        <fullName evidence="1">Uncharacterized protein</fullName>
    </submittedName>
</protein>
<evidence type="ECO:0000313" key="1">
    <source>
        <dbReference type="EMBL" id="QQP55853.1"/>
    </source>
</evidence>
<proteinExistence type="predicted"/>
<dbReference type="EMBL" id="CP045890">
    <property type="protein sequence ID" value="QQP55853.1"/>
    <property type="molecule type" value="Genomic_DNA"/>
</dbReference>
<name>A0A7T8KHF9_CALRO</name>
<gene>
    <name evidence="1" type="ORF">FKW44_000314</name>
</gene>
<evidence type="ECO:0000313" key="2">
    <source>
        <dbReference type="Proteomes" id="UP000595437"/>
    </source>
</evidence>
<sequence>MVSILQKLLICDMSPYFYFLSLEQCQSLSDLLPAQLQPISPCLPLGWRRRRVPSQHGRL</sequence>
<accession>A0A7T8KHF9</accession>
<organism evidence="1 2">
    <name type="scientific">Caligus rogercresseyi</name>
    <name type="common">Sea louse</name>
    <dbReference type="NCBI Taxonomy" id="217165"/>
    <lineage>
        <taxon>Eukaryota</taxon>
        <taxon>Metazoa</taxon>
        <taxon>Ecdysozoa</taxon>
        <taxon>Arthropoda</taxon>
        <taxon>Crustacea</taxon>
        <taxon>Multicrustacea</taxon>
        <taxon>Hexanauplia</taxon>
        <taxon>Copepoda</taxon>
        <taxon>Siphonostomatoida</taxon>
        <taxon>Caligidae</taxon>
        <taxon>Caligus</taxon>
    </lineage>
</organism>
<dbReference type="Proteomes" id="UP000595437">
    <property type="component" value="Chromosome 1"/>
</dbReference>
<dbReference type="AlphaFoldDB" id="A0A7T8KHF9"/>
<keyword evidence="2" id="KW-1185">Reference proteome</keyword>
<reference evidence="2" key="1">
    <citation type="submission" date="2021-01" db="EMBL/GenBank/DDBJ databases">
        <title>Caligus Genome Assembly.</title>
        <authorList>
            <person name="Gallardo-Escarate C."/>
        </authorList>
    </citation>
    <scope>NUCLEOTIDE SEQUENCE [LARGE SCALE GENOMIC DNA]</scope>
</reference>